<dbReference type="Pfam" id="PF05954">
    <property type="entry name" value="Phage_GPD"/>
    <property type="match status" value="1"/>
</dbReference>
<dbReference type="Gene3D" id="4.10.220.110">
    <property type="match status" value="1"/>
</dbReference>
<evidence type="ECO:0000313" key="2">
    <source>
        <dbReference type="EMBL" id="QOL19591.1"/>
    </source>
</evidence>
<name>A0A7L9RST5_9PROT</name>
<evidence type="ECO:0000256" key="1">
    <source>
        <dbReference type="SAM" id="MobiDB-lite"/>
    </source>
</evidence>
<feature type="region of interest" description="Disordered" evidence="1">
    <location>
        <begin position="448"/>
        <end position="477"/>
    </location>
</feature>
<dbReference type="EMBL" id="CP054719">
    <property type="protein sequence ID" value="QOL19591.1"/>
    <property type="molecule type" value="Genomic_DNA"/>
</dbReference>
<dbReference type="SUPFAM" id="SSF69279">
    <property type="entry name" value="Phage tail proteins"/>
    <property type="match status" value="2"/>
</dbReference>
<keyword evidence="2" id="KW-0436">Ligase</keyword>
<dbReference type="EC" id="6.3.2.-" evidence="2"/>
<dbReference type="GO" id="GO:0016874">
    <property type="term" value="F:ligase activity"/>
    <property type="evidence" value="ECO:0007669"/>
    <property type="project" value="UniProtKB-KW"/>
</dbReference>
<dbReference type="NCBIfam" id="TIGR01646">
    <property type="entry name" value="vgr_GE"/>
    <property type="match status" value="1"/>
</dbReference>
<dbReference type="Gene3D" id="2.40.50.230">
    <property type="entry name" value="Gp5 N-terminal domain"/>
    <property type="match status" value="1"/>
</dbReference>
<gene>
    <name evidence="2" type="primary">vgrG1_2</name>
    <name evidence="2" type="ORF">CPBP_00355</name>
</gene>
<protein>
    <submittedName>
        <fullName evidence="2">Type VI secretion system tip protein VgrG</fullName>
        <ecNumber evidence="2">6.3.2.-</ecNumber>
    </submittedName>
</protein>
<feature type="compositionally biased region" description="Basic and acidic residues" evidence="1">
    <location>
        <begin position="457"/>
        <end position="468"/>
    </location>
</feature>
<dbReference type="InterPro" id="IPR037026">
    <property type="entry name" value="Vgr_OB-fold_dom_sf"/>
</dbReference>
<evidence type="ECO:0000313" key="3">
    <source>
        <dbReference type="Proteomes" id="UP000594001"/>
    </source>
</evidence>
<dbReference type="Gene3D" id="3.55.50.10">
    <property type="entry name" value="Baseplate protein-like domains"/>
    <property type="match status" value="1"/>
</dbReference>
<sequence length="477" mass="55495">MLKEKLFTRFDCFLDDPDASEPQFEVVSADVTEALSTFYEIKLTLSSKHLNLIPRAFIKKSGCLMLNFGHHNRYFHGIIGVFKQLALSSTPEGDSISLYEARLYPQLWFLRFNKEYRIFQEKSTLDIVEQLLTENKLLHVTFPKFHKTSALEHSDPIRKYCVQYGESDFDFISRLLEDRGFYYYFDHQATRHTLKLAFTPHDHKPCHFVDTVEIRDTDFRGNELNKILTYEISSHMQSEHQVLMDYNYHTASLEMASHTHSVGDSGAMYNYPSGFSHLSDGHTKVKHLVEKDESDIITLAGMSAAPFFSPGFKFTLSGHQNPKFDEKVFTLETVTHSIKDPRFVKDDDLVYTNTFTAFLSTSHYRPELKTPKPKIHGTQTAIVVAPHGEEVWTDEQGRVKVQFHWNHRGYKTPIILNSAEDMHKKHHHKKQRHNVSLDEDEDVVVRQNHHKKHKHSMDRDDNVEDLHNEPAMMLEGE</sequence>
<dbReference type="InterPro" id="IPR017847">
    <property type="entry name" value="T6SS_RhsGE_Vgr_subset"/>
</dbReference>
<keyword evidence="3" id="KW-1185">Reference proteome</keyword>
<dbReference type="InterPro" id="IPR006533">
    <property type="entry name" value="T6SS_Vgr_RhsGE"/>
</dbReference>
<reference evidence="2 3" key="1">
    <citation type="submission" date="2020-06" db="EMBL/GenBank/DDBJ databases">
        <title>The endosymbiont of the kinetoplastid Bodo saltans is a Paracaedibacter-like alpha-proteobacterium possessing a putative toxin-antitoxin system.</title>
        <authorList>
            <person name="Midha S."/>
            <person name="Rigden D.J."/>
            <person name="Siozios S."/>
            <person name="Hurst G.D.D."/>
            <person name="Jackson A.P."/>
        </authorList>
    </citation>
    <scope>NUCLEOTIDE SEQUENCE [LARGE SCALE GENOMIC DNA]</scope>
    <source>
        <strain evidence="2">Lake Konstanz</strain>
    </source>
</reference>
<dbReference type="RefSeq" id="WP_350332341.1">
    <property type="nucleotide sequence ID" value="NZ_CP054719.1"/>
</dbReference>
<dbReference type="SUPFAM" id="SSF69255">
    <property type="entry name" value="gp5 N-terminal domain-like"/>
    <property type="match status" value="1"/>
</dbReference>
<proteinExistence type="predicted"/>
<dbReference type="Gene3D" id="2.30.110.50">
    <property type="match status" value="1"/>
</dbReference>
<dbReference type="NCBIfam" id="TIGR03361">
    <property type="entry name" value="VI_Rhs_Vgr"/>
    <property type="match status" value="1"/>
</dbReference>
<dbReference type="Proteomes" id="UP000594001">
    <property type="component" value="Chromosome"/>
</dbReference>
<accession>A0A7L9RST5</accession>
<organism evidence="2 3">
    <name type="scientific">Candidatus Bodocaedibacter vickermanii</name>
    <dbReference type="NCBI Taxonomy" id="2741701"/>
    <lineage>
        <taxon>Bacteria</taxon>
        <taxon>Pseudomonadati</taxon>
        <taxon>Pseudomonadota</taxon>
        <taxon>Alphaproteobacteria</taxon>
        <taxon>Holosporales</taxon>
        <taxon>Candidatus Paracaedibacteraceae</taxon>
        <taxon>Candidatus Bodocaedibacter</taxon>
    </lineage>
</organism>
<dbReference type="AlphaFoldDB" id="A0A7L9RST5"/>
<dbReference type="KEGG" id="pbal:CPBP_00355"/>